<dbReference type="PROSITE" id="PS01124">
    <property type="entry name" value="HTH_ARAC_FAMILY_2"/>
    <property type="match status" value="1"/>
</dbReference>
<feature type="region of interest" description="Disordered" evidence="4">
    <location>
        <begin position="101"/>
        <end position="122"/>
    </location>
</feature>
<dbReference type="PANTHER" id="PTHR46796">
    <property type="entry name" value="HTH-TYPE TRANSCRIPTIONAL ACTIVATOR RHAS-RELATED"/>
    <property type="match status" value="1"/>
</dbReference>
<dbReference type="InterPro" id="IPR050204">
    <property type="entry name" value="AraC_XylS_family_regulators"/>
</dbReference>
<keyword evidence="7" id="KW-1185">Reference proteome</keyword>
<dbReference type="GO" id="GO:0043565">
    <property type="term" value="F:sequence-specific DNA binding"/>
    <property type="evidence" value="ECO:0007669"/>
    <property type="project" value="InterPro"/>
</dbReference>
<dbReference type="Gene3D" id="1.10.10.60">
    <property type="entry name" value="Homeodomain-like"/>
    <property type="match status" value="2"/>
</dbReference>
<reference evidence="6 7" key="1">
    <citation type="submission" date="2019-02" db="EMBL/GenBank/DDBJ databases">
        <title>Dyella amyloliquefaciens sp. nov., isolated from forest soil.</title>
        <authorList>
            <person name="Gao Z.-H."/>
            <person name="Qiu L.-H."/>
        </authorList>
    </citation>
    <scope>NUCLEOTIDE SEQUENCE [LARGE SCALE GENOMIC DNA]</scope>
    <source>
        <strain evidence="6 7">KACC 12747</strain>
    </source>
</reference>
<protein>
    <submittedName>
        <fullName evidence="6">AraC family transcriptional regulator</fullName>
    </submittedName>
</protein>
<keyword evidence="1" id="KW-0805">Transcription regulation</keyword>
<accession>A0A4R0YTH2</accession>
<evidence type="ECO:0000313" key="6">
    <source>
        <dbReference type="EMBL" id="TCI10188.1"/>
    </source>
</evidence>
<keyword evidence="3" id="KW-0804">Transcription</keyword>
<sequence length="122" mass="14041">MDAIHQRLGEKVTLQEIAEAACMSRFHFARLFRRSTGYSPMEYLLHARLEQAKALLRQRAMRISDIAVEIGFADQSHLTRHFRRAVGMTPLQYARRCLQTRPPARPKSNTAGLVWPGLIPRE</sequence>
<gene>
    <name evidence="6" type="ORF">EZM97_14860</name>
</gene>
<organism evidence="6 7">
    <name type="scientific">Dyella soli</name>
    <dbReference type="NCBI Taxonomy" id="522319"/>
    <lineage>
        <taxon>Bacteria</taxon>
        <taxon>Pseudomonadati</taxon>
        <taxon>Pseudomonadota</taxon>
        <taxon>Gammaproteobacteria</taxon>
        <taxon>Lysobacterales</taxon>
        <taxon>Rhodanobacteraceae</taxon>
        <taxon>Dyella</taxon>
    </lineage>
</organism>
<dbReference type="InterPro" id="IPR009057">
    <property type="entry name" value="Homeodomain-like_sf"/>
</dbReference>
<dbReference type="EMBL" id="SJTG01000002">
    <property type="protein sequence ID" value="TCI10188.1"/>
    <property type="molecule type" value="Genomic_DNA"/>
</dbReference>
<dbReference type="AlphaFoldDB" id="A0A4R0YTH2"/>
<dbReference type="InterPro" id="IPR018062">
    <property type="entry name" value="HTH_AraC-typ_CS"/>
</dbReference>
<dbReference type="PROSITE" id="PS00041">
    <property type="entry name" value="HTH_ARAC_FAMILY_1"/>
    <property type="match status" value="1"/>
</dbReference>
<evidence type="ECO:0000259" key="5">
    <source>
        <dbReference type="PROSITE" id="PS01124"/>
    </source>
</evidence>
<dbReference type="RefSeq" id="WP_131407966.1">
    <property type="nucleotide sequence ID" value="NZ_SJTG01000002.1"/>
</dbReference>
<dbReference type="InterPro" id="IPR018060">
    <property type="entry name" value="HTH_AraC"/>
</dbReference>
<evidence type="ECO:0000256" key="3">
    <source>
        <dbReference type="ARBA" id="ARBA00023163"/>
    </source>
</evidence>
<dbReference type="PRINTS" id="PR00032">
    <property type="entry name" value="HTHARAC"/>
</dbReference>
<dbReference type="InterPro" id="IPR020449">
    <property type="entry name" value="Tscrpt_reg_AraC-type_HTH"/>
</dbReference>
<dbReference type="Proteomes" id="UP000291822">
    <property type="component" value="Unassembled WGS sequence"/>
</dbReference>
<feature type="domain" description="HTH araC/xylS-type" evidence="5">
    <location>
        <begin position="1"/>
        <end position="96"/>
    </location>
</feature>
<comment type="caution">
    <text evidence="6">The sequence shown here is derived from an EMBL/GenBank/DDBJ whole genome shotgun (WGS) entry which is preliminary data.</text>
</comment>
<dbReference type="SUPFAM" id="SSF46689">
    <property type="entry name" value="Homeodomain-like"/>
    <property type="match status" value="2"/>
</dbReference>
<dbReference type="GO" id="GO:0003700">
    <property type="term" value="F:DNA-binding transcription factor activity"/>
    <property type="evidence" value="ECO:0007669"/>
    <property type="project" value="InterPro"/>
</dbReference>
<proteinExistence type="predicted"/>
<name>A0A4R0YTH2_9GAMM</name>
<evidence type="ECO:0000256" key="2">
    <source>
        <dbReference type="ARBA" id="ARBA00023125"/>
    </source>
</evidence>
<evidence type="ECO:0000313" key="7">
    <source>
        <dbReference type="Proteomes" id="UP000291822"/>
    </source>
</evidence>
<keyword evidence="2" id="KW-0238">DNA-binding</keyword>
<dbReference type="SMART" id="SM00342">
    <property type="entry name" value="HTH_ARAC"/>
    <property type="match status" value="1"/>
</dbReference>
<evidence type="ECO:0000256" key="1">
    <source>
        <dbReference type="ARBA" id="ARBA00023015"/>
    </source>
</evidence>
<evidence type="ECO:0000256" key="4">
    <source>
        <dbReference type="SAM" id="MobiDB-lite"/>
    </source>
</evidence>
<dbReference type="Pfam" id="PF12833">
    <property type="entry name" value="HTH_18"/>
    <property type="match status" value="1"/>
</dbReference>